<feature type="compositionally biased region" description="Low complexity" evidence="8">
    <location>
        <begin position="281"/>
        <end position="292"/>
    </location>
</feature>
<dbReference type="InterPro" id="IPR003660">
    <property type="entry name" value="HAMP_dom"/>
</dbReference>
<evidence type="ECO:0000256" key="5">
    <source>
        <dbReference type="ARBA" id="ARBA00029447"/>
    </source>
</evidence>
<evidence type="ECO:0000256" key="3">
    <source>
        <dbReference type="ARBA" id="ARBA00023136"/>
    </source>
</evidence>
<keyword evidence="2" id="KW-1003">Cell membrane</keyword>
<evidence type="ECO:0000259" key="10">
    <source>
        <dbReference type="PROSITE" id="PS50111"/>
    </source>
</evidence>
<gene>
    <name evidence="12" type="primary">tlpA</name>
    <name evidence="12" type="ordered locus">Aflv_1472</name>
</gene>
<dbReference type="HOGENOM" id="CLU_000445_107_27_9"/>
<dbReference type="eggNOG" id="COG0840">
    <property type="taxonomic scope" value="Bacteria"/>
</dbReference>
<dbReference type="PROSITE" id="PS50885">
    <property type="entry name" value="HAMP"/>
    <property type="match status" value="1"/>
</dbReference>
<feature type="transmembrane region" description="Helical" evidence="9">
    <location>
        <begin position="187"/>
        <end position="208"/>
    </location>
</feature>
<keyword evidence="4 6" id="KW-0807">Transducer</keyword>
<evidence type="ECO:0000313" key="12">
    <source>
        <dbReference type="EMBL" id="ACJ33838.1"/>
    </source>
</evidence>
<accession>B7GI56</accession>
<organism evidence="12 13">
    <name type="scientific">Anoxybacillus flavithermus (strain DSM 21510 / WK1)</name>
    <dbReference type="NCBI Taxonomy" id="491915"/>
    <lineage>
        <taxon>Bacteria</taxon>
        <taxon>Bacillati</taxon>
        <taxon>Bacillota</taxon>
        <taxon>Bacilli</taxon>
        <taxon>Bacillales</taxon>
        <taxon>Anoxybacillaceae</taxon>
        <taxon>Anoxybacillus</taxon>
    </lineage>
</organism>
<dbReference type="Proteomes" id="UP000000742">
    <property type="component" value="Chromosome"/>
</dbReference>
<dbReference type="SMART" id="SM00283">
    <property type="entry name" value="MA"/>
    <property type="match status" value="1"/>
</dbReference>
<comment type="subcellular location">
    <subcellularLocation>
        <location evidence="1">Cell membrane</location>
    </subcellularLocation>
</comment>
<dbReference type="EMBL" id="CP000922">
    <property type="protein sequence ID" value="ACJ33838.1"/>
    <property type="molecule type" value="Genomic_DNA"/>
</dbReference>
<dbReference type="Pfam" id="PF00672">
    <property type="entry name" value="HAMP"/>
    <property type="match status" value="1"/>
</dbReference>
<dbReference type="CDD" id="cd06225">
    <property type="entry name" value="HAMP"/>
    <property type="match status" value="1"/>
</dbReference>
<feature type="coiled-coil region" evidence="7">
    <location>
        <begin position="158"/>
        <end position="185"/>
    </location>
</feature>
<evidence type="ECO:0000256" key="9">
    <source>
        <dbReference type="SAM" id="Phobius"/>
    </source>
</evidence>
<feature type="domain" description="HAMP" evidence="11">
    <location>
        <begin position="210"/>
        <end position="263"/>
    </location>
</feature>
<name>B7GI56_ANOFW</name>
<dbReference type="eggNOG" id="COG5278">
    <property type="taxonomic scope" value="Bacteria"/>
</dbReference>
<dbReference type="InterPro" id="IPR004089">
    <property type="entry name" value="MCPsignal_dom"/>
</dbReference>
<dbReference type="STRING" id="491915.Aflv_1472"/>
<protein>
    <submittedName>
        <fullName evidence="12">Methyl-accepting chemotaxis protein</fullName>
    </submittedName>
</protein>
<evidence type="ECO:0000256" key="8">
    <source>
        <dbReference type="SAM" id="MobiDB-lite"/>
    </source>
</evidence>
<dbReference type="PANTHER" id="PTHR32089:SF112">
    <property type="entry name" value="LYSOZYME-LIKE PROTEIN-RELATED"/>
    <property type="match status" value="1"/>
</dbReference>
<feature type="domain" description="Methyl-accepting transducer" evidence="10">
    <location>
        <begin position="282"/>
        <end position="518"/>
    </location>
</feature>
<dbReference type="InterPro" id="IPR024478">
    <property type="entry name" value="HlyB_4HB_MCP"/>
</dbReference>
<dbReference type="Pfam" id="PF12729">
    <property type="entry name" value="4HB_MCP_1"/>
    <property type="match status" value="1"/>
</dbReference>
<keyword evidence="9" id="KW-1133">Transmembrane helix</keyword>
<evidence type="ECO:0000256" key="6">
    <source>
        <dbReference type="PROSITE-ProRule" id="PRU00284"/>
    </source>
</evidence>
<proteinExistence type="inferred from homology"/>
<keyword evidence="9" id="KW-0812">Transmembrane</keyword>
<keyword evidence="3 9" id="KW-0472">Membrane</keyword>
<dbReference type="PANTHER" id="PTHR32089">
    <property type="entry name" value="METHYL-ACCEPTING CHEMOTAXIS PROTEIN MCPB"/>
    <property type="match status" value="1"/>
</dbReference>
<dbReference type="AlphaFoldDB" id="B7GI56"/>
<evidence type="ECO:0000256" key="2">
    <source>
        <dbReference type="ARBA" id="ARBA00022475"/>
    </source>
</evidence>
<dbReference type="Gene3D" id="6.10.340.10">
    <property type="match status" value="1"/>
</dbReference>
<evidence type="ECO:0000313" key="13">
    <source>
        <dbReference type="Proteomes" id="UP000000742"/>
    </source>
</evidence>
<dbReference type="SUPFAM" id="SSF58104">
    <property type="entry name" value="Methyl-accepting chemotaxis protein (MCP) signaling domain"/>
    <property type="match status" value="1"/>
</dbReference>
<keyword evidence="7" id="KW-0175">Coiled coil</keyword>
<reference evidence="12 13" key="1">
    <citation type="journal article" date="2008" name="Genome Biol.">
        <title>Encapsulated in silica: genome, proteome and physiology of the thermophilic bacterium Anoxybacillus flavithermus WK1.</title>
        <authorList>
            <person name="Saw J.H."/>
            <person name="Mountain B.W."/>
            <person name="Feng L."/>
            <person name="Omelchenko M.V."/>
            <person name="Hou S."/>
            <person name="Saito J.A."/>
            <person name="Stott M.B."/>
            <person name="Li D."/>
            <person name="Zhao G."/>
            <person name="Wu J."/>
            <person name="Galperin M.Y."/>
            <person name="Koonin E.V."/>
            <person name="Makarova K.S."/>
            <person name="Wolf Y.I."/>
            <person name="Rigden D.J."/>
            <person name="Dunfield P.F."/>
            <person name="Wang L."/>
            <person name="Alam M."/>
        </authorList>
    </citation>
    <scope>NUCLEOTIDE SEQUENCE [LARGE SCALE GENOMIC DNA]</scope>
    <source>
        <strain evidence="13">DSM 21510 / WK1</strain>
    </source>
</reference>
<feature type="transmembrane region" description="Helical" evidence="9">
    <location>
        <begin position="20"/>
        <end position="38"/>
    </location>
</feature>
<sequence>MENKYSIKVGNMSIHRKIFFGYFVILLFAICVGTFQILRMNETKEMYSRLIDHRFNIITKTDEMVTYFYEERKDILTYLLLKDEKFLTSYEKKRRQFYDSYEKINSMLTTTESKTIINKLQQLEYEYFQLVQQFIRTTHEQERTNVVQKLQQTGTHFLQAAEQMLQRQKTLLETDQQRIEQHMKQTYILSLTMIISLILLGSIASLFMSRQIALPIRFVSDELQRIAKQDLSSPPLSVKTKDETRHMVESINHMKTKLKETIQTIKDISIHIASQAEQFAASAEESTQSAEKAATKAEQTYTEAQQQLHMLKETDDSLHEFATGMSQIAESTEDLLTSAEQAHHSVNKGKQAIQAVTKQEHELHDAMFTTKTLVESLEQHSEKIGKITNVITAIAEQTNLLALNAAIEAARAGEHGKGFTVVAHEVRKLSEQSKEAAKEIETMIDQIKTGTKKVARSIEENTKKLVNGKIYYETAEQSFQTIDESMERVFSKVQTTSAAIEQMTAISNELTKTMQKLKHLAQQVMQKSKESAVTVEEQLAMNEQISSAAQTLANLGDQLRATVELFRT</sequence>
<dbReference type="SMART" id="SM00304">
    <property type="entry name" value="HAMP"/>
    <property type="match status" value="1"/>
</dbReference>
<dbReference type="Gene3D" id="1.10.287.950">
    <property type="entry name" value="Methyl-accepting chemotaxis protein"/>
    <property type="match status" value="1"/>
</dbReference>
<dbReference type="Pfam" id="PF00015">
    <property type="entry name" value="MCPsignal"/>
    <property type="match status" value="1"/>
</dbReference>
<evidence type="ECO:0000256" key="7">
    <source>
        <dbReference type="SAM" id="Coils"/>
    </source>
</evidence>
<comment type="similarity">
    <text evidence="5">Belongs to the methyl-accepting chemotaxis (MCP) protein family.</text>
</comment>
<dbReference type="KEGG" id="afl:Aflv_1472"/>
<feature type="region of interest" description="Disordered" evidence="8">
    <location>
        <begin position="281"/>
        <end position="301"/>
    </location>
</feature>
<evidence type="ECO:0000256" key="1">
    <source>
        <dbReference type="ARBA" id="ARBA00004236"/>
    </source>
</evidence>
<dbReference type="PROSITE" id="PS50111">
    <property type="entry name" value="CHEMOTAXIS_TRANSDUC_2"/>
    <property type="match status" value="1"/>
</dbReference>
<dbReference type="CDD" id="cd11386">
    <property type="entry name" value="MCP_signal"/>
    <property type="match status" value="1"/>
</dbReference>
<evidence type="ECO:0000256" key="4">
    <source>
        <dbReference type="ARBA" id="ARBA00023224"/>
    </source>
</evidence>
<evidence type="ECO:0000259" key="11">
    <source>
        <dbReference type="PROSITE" id="PS50885"/>
    </source>
</evidence>
<dbReference type="GO" id="GO:0005886">
    <property type="term" value="C:plasma membrane"/>
    <property type="evidence" value="ECO:0007669"/>
    <property type="project" value="UniProtKB-SubCell"/>
</dbReference>
<dbReference type="GO" id="GO:0007165">
    <property type="term" value="P:signal transduction"/>
    <property type="evidence" value="ECO:0007669"/>
    <property type="project" value="UniProtKB-KW"/>
</dbReference>